<evidence type="ECO:0000313" key="19">
    <source>
        <dbReference type="EMBL" id="EFX79732.1"/>
    </source>
</evidence>
<dbReference type="GO" id="GO:0008305">
    <property type="term" value="C:integrin complex"/>
    <property type="evidence" value="ECO:0000318"/>
    <property type="project" value="GO_Central"/>
</dbReference>
<evidence type="ECO:0000256" key="1">
    <source>
        <dbReference type="ARBA" id="ARBA00004479"/>
    </source>
</evidence>
<dbReference type="GO" id="GO:0048513">
    <property type="term" value="P:animal organ development"/>
    <property type="evidence" value="ECO:0007669"/>
    <property type="project" value="UniProtKB-ARBA"/>
</dbReference>
<dbReference type="Pfam" id="PF20806">
    <property type="entry name" value="Integrin_A_Ig_3"/>
    <property type="match status" value="1"/>
</dbReference>
<dbReference type="InParanoid" id="E9GKS8"/>
<dbReference type="AlphaFoldDB" id="E9GKS8"/>
<reference evidence="19 20" key="1">
    <citation type="journal article" date="2011" name="Science">
        <title>The ecoresponsive genome of Daphnia pulex.</title>
        <authorList>
            <person name="Colbourne J.K."/>
            <person name="Pfrender M.E."/>
            <person name="Gilbert D."/>
            <person name="Thomas W.K."/>
            <person name="Tucker A."/>
            <person name="Oakley T.H."/>
            <person name="Tokishita S."/>
            <person name="Aerts A."/>
            <person name="Arnold G.J."/>
            <person name="Basu M.K."/>
            <person name="Bauer D.J."/>
            <person name="Caceres C.E."/>
            <person name="Carmel L."/>
            <person name="Casola C."/>
            <person name="Choi J.H."/>
            <person name="Detter J.C."/>
            <person name="Dong Q."/>
            <person name="Dusheyko S."/>
            <person name="Eads B.D."/>
            <person name="Frohlich T."/>
            <person name="Geiler-Samerotte K.A."/>
            <person name="Gerlach D."/>
            <person name="Hatcher P."/>
            <person name="Jogdeo S."/>
            <person name="Krijgsveld J."/>
            <person name="Kriventseva E.V."/>
            <person name="Kultz D."/>
            <person name="Laforsch C."/>
            <person name="Lindquist E."/>
            <person name="Lopez J."/>
            <person name="Manak J.R."/>
            <person name="Muller J."/>
            <person name="Pangilinan J."/>
            <person name="Patwardhan R.P."/>
            <person name="Pitluck S."/>
            <person name="Pritham E.J."/>
            <person name="Rechtsteiner A."/>
            <person name="Rho M."/>
            <person name="Rogozin I.B."/>
            <person name="Sakarya O."/>
            <person name="Salamov A."/>
            <person name="Schaack S."/>
            <person name="Shapiro H."/>
            <person name="Shiga Y."/>
            <person name="Skalitzky C."/>
            <person name="Smith Z."/>
            <person name="Souvorov A."/>
            <person name="Sung W."/>
            <person name="Tang Z."/>
            <person name="Tsuchiya D."/>
            <person name="Tu H."/>
            <person name="Vos H."/>
            <person name="Wang M."/>
            <person name="Wolf Y.I."/>
            <person name="Yamagata H."/>
            <person name="Yamada T."/>
            <person name="Ye Y."/>
            <person name="Shaw J.R."/>
            <person name="Andrews J."/>
            <person name="Crease T.J."/>
            <person name="Tang H."/>
            <person name="Lucas S.M."/>
            <person name="Robertson H.M."/>
            <person name="Bork P."/>
            <person name="Koonin E.V."/>
            <person name="Zdobnov E.M."/>
            <person name="Grigoriev I.V."/>
            <person name="Lynch M."/>
            <person name="Boore J.L."/>
        </authorList>
    </citation>
    <scope>NUCLEOTIDE SEQUENCE [LARGE SCALE GENOMIC DNA]</scope>
</reference>
<evidence type="ECO:0000256" key="10">
    <source>
        <dbReference type="ARBA" id="ARBA00023157"/>
    </source>
</evidence>
<dbReference type="Pfam" id="PF20805">
    <property type="entry name" value="Integrin_A_Ig_2"/>
    <property type="match status" value="1"/>
</dbReference>
<dbReference type="GO" id="GO:0031589">
    <property type="term" value="P:cell-substrate adhesion"/>
    <property type="evidence" value="ECO:0007669"/>
    <property type="project" value="UniProtKB-ARBA"/>
</dbReference>
<feature type="domain" description="Integrin alpha third immunoglobulin-like" evidence="18">
    <location>
        <begin position="754"/>
        <end position="964"/>
    </location>
</feature>
<dbReference type="SUPFAM" id="SSF69318">
    <property type="entry name" value="Integrin alpha N-terminal domain"/>
    <property type="match status" value="1"/>
</dbReference>
<name>E9GKS8_DAPPU</name>
<evidence type="ECO:0000256" key="5">
    <source>
        <dbReference type="ARBA" id="ARBA00022737"/>
    </source>
</evidence>
<protein>
    <submittedName>
        <fullName evidence="19">Uncharacterized protein</fullName>
    </submittedName>
</protein>
<dbReference type="InterPro" id="IPR032695">
    <property type="entry name" value="Integrin_dom_sf"/>
</dbReference>
<evidence type="ECO:0000256" key="14">
    <source>
        <dbReference type="RuleBase" id="RU003762"/>
    </source>
</evidence>
<dbReference type="GO" id="GO:0038023">
    <property type="term" value="F:signaling receptor activity"/>
    <property type="evidence" value="ECO:0000318"/>
    <property type="project" value="GO_Central"/>
</dbReference>
<dbReference type="PANTHER" id="PTHR23220:SF133">
    <property type="entry name" value="INTEGRIN ALPHA-PS2"/>
    <property type="match status" value="1"/>
</dbReference>
<feature type="repeat" description="FG-GAP" evidence="13">
    <location>
        <begin position="85"/>
        <end position="147"/>
    </location>
</feature>
<keyword evidence="7 14" id="KW-1133">Transmembrane helix</keyword>
<dbReference type="PANTHER" id="PTHR23220">
    <property type="entry name" value="INTEGRIN ALPHA"/>
    <property type="match status" value="1"/>
</dbReference>
<dbReference type="InterPro" id="IPR013519">
    <property type="entry name" value="Int_alpha_beta-p"/>
</dbReference>
<keyword evidence="6 14" id="KW-0130">Cell adhesion</keyword>
<feature type="region of interest" description="Disordered" evidence="15">
    <location>
        <begin position="1012"/>
        <end position="1032"/>
    </location>
</feature>
<evidence type="ECO:0000256" key="2">
    <source>
        <dbReference type="ARBA" id="ARBA00008054"/>
    </source>
</evidence>
<feature type="compositionally biased region" description="Low complexity" evidence="15">
    <location>
        <begin position="860"/>
        <end position="884"/>
    </location>
</feature>
<feature type="repeat" description="FG-GAP" evidence="13">
    <location>
        <begin position="18"/>
        <end position="79"/>
    </location>
</feature>
<comment type="similarity">
    <text evidence="2 14">Belongs to the integrin alpha chain family.</text>
</comment>
<dbReference type="InterPro" id="IPR018184">
    <property type="entry name" value="Integrin_alpha_C_CS"/>
</dbReference>
<dbReference type="InterPro" id="IPR048286">
    <property type="entry name" value="Integrin_alpha_Ig-like_3"/>
</dbReference>
<accession>E9GKS8</accession>
<evidence type="ECO:0000313" key="20">
    <source>
        <dbReference type="Proteomes" id="UP000000305"/>
    </source>
</evidence>
<evidence type="ECO:0000256" key="7">
    <source>
        <dbReference type="ARBA" id="ARBA00022989"/>
    </source>
</evidence>
<evidence type="ECO:0000256" key="6">
    <source>
        <dbReference type="ARBA" id="ARBA00022889"/>
    </source>
</evidence>
<dbReference type="Gene3D" id="2.60.40.1460">
    <property type="entry name" value="Integrin domains. Chain A, domain 2"/>
    <property type="match status" value="1"/>
</dbReference>
<dbReference type="OrthoDB" id="6349939at2759"/>
<dbReference type="Gene3D" id="1.20.5.930">
    <property type="entry name" value="Bicelle-embedded integrin alpha(iib) transmembrane segment"/>
    <property type="match status" value="1"/>
</dbReference>
<feature type="repeat" description="FG-GAP" evidence="13">
    <location>
        <begin position="205"/>
        <end position="257"/>
    </location>
</feature>
<keyword evidence="12" id="KW-0325">Glycoprotein</keyword>
<dbReference type="Gene3D" id="2.60.40.1510">
    <property type="entry name" value="ntegrin, alpha v. Chain A, domain 3"/>
    <property type="match status" value="1"/>
</dbReference>
<dbReference type="InterPro" id="IPR013517">
    <property type="entry name" value="FG-GAP"/>
</dbReference>
<dbReference type="PRINTS" id="PR01185">
    <property type="entry name" value="INTEGRINA"/>
</dbReference>
<feature type="region of interest" description="Disordered" evidence="15">
    <location>
        <begin position="563"/>
        <end position="584"/>
    </location>
</feature>
<dbReference type="PhylomeDB" id="E9GKS8"/>
<keyword evidence="11 14" id="KW-0675">Receptor</keyword>
<keyword evidence="5" id="KW-0677">Repeat</keyword>
<keyword evidence="9 14" id="KW-0472">Membrane</keyword>
<evidence type="ECO:0000256" key="8">
    <source>
        <dbReference type="ARBA" id="ARBA00023037"/>
    </source>
</evidence>
<dbReference type="KEGG" id="dpx:DAPPUDRAFT_304328"/>
<dbReference type="HOGENOM" id="CLU_004111_4_0_1"/>
<dbReference type="EMBL" id="GL732550">
    <property type="protein sequence ID" value="EFX79732.1"/>
    <property type="molecule type" value="Genomic_DNA"/>
</dbReference>
<keyword evidence="4" id="KW-0732">Signal</keyword>
<evidence type="ECO:0000256" key="4">
    <source>
        <dbReference type="ARBA" id="ARBA00022729"/>
    </source>
</evidence>
<feature type="repeat" description="FG-GAP" evidence="13">
    <location>
        <begin position="258"/>
        <end position="323"/>
    </location>
</feature>
<dbReference type="Proteomes" id="UP000000305">
    <property type="component" value="Unassembled WGS sequence"/>
</dbReference>
<feature type="region of interest" description="Disordered" evidence="15">
    <location>
        <begin position="860"/>
        <end position="885"/>
    </location>
</feature>
<comment type="subcellular location">
    <subcellularLocation>
        <location evidence="1 14">Membrane</location>
        <topology evidence="1 14">Single-pass type I membrane protein</topology>
    </subcellularLocation>
</comment>
<evidence type="ECO:0000259" key="17">
    <source>
        <dbReference type="Pfam" id="PF20805"/>
    </source>
</evidence>
<evidence type="ECO:0000256" key="3">
    <source>
        <dbReference type="ARBA" id="ARBA00022692"/>
    </source>
</evidence>
<sequence length="1032" mass="113014">MVLSLLLAVEVLAFNVDIPSALTHRGPSGSYFGFSVDLHKDRGLNWLLVGAPTAQTEQPGVTRGGSVFRCSTEIPDQCQSIPFDVTGKTNNHYKSDQWFGATVRSAGPNGPVLACAPRYVWFSNNYKRREPVGTCFVARESFREFSEYSPCRTSNWGYHRQGSCQAGLGATITPDGLRVFIGAVGSWYWQGQLFSQGLFSRLDVLSTTEGSAAEDDSYLGYSSAVGDLDDDGRSDVAVGMPRGANLTGKVVLLTSNLTNIVNITGQQLGAYFGYCVTVTDVNNDGLQDVIVGAPLYSNYANTEGKYEMGRVHVYYQSARLRQSFRRSDVLDGGEVSKARFGLAVSALGDINLDGFNDIAVGAPYDGPSEKGAVYIYHGSSKGIRTKASQVIYAEEVSSELSTFGFSLAGGMDVDGNEYPDVLVGAYDSDRIVYLRSRPVVYLNTVDINYDVESKQIDLENKNCSLFDGTAVACVPLTLCFEYSGRGVNNREEVMVQLILDSKSPKNPRLHFLSEENKSSLNETYQLAKGQRACRTYTVYVRPLIRDKLTPIESEVRYSLREVTDTRRGGATQAGRSRRSLPPVLGAEAPSKTDVIVIQKNCGPDNICVPDMQVTYKANMDKYIFGSDKKLEIEVSVLNAAEDAFEAAVYLTLPEEVKFVRVDRVDDKEGGPAVLCSSPSTDELGQPVLRCEIGNPLAAFRTSVFTIVLQPSARLAPKSSLDFVLEVNSTNPEDASQMFDNRAEISLPIRVETDLSIRGISDPEVVRFNLSSFVSSTVQVKSHENQVGPQVLHIYELGNRGPSDILKADVYILWPTKTLSGKDLLYLVDRPFVDGPANCQLMEQFNPLALKLESERLSSSSSSASFSGQRSASSASSGSSSSSSSELNCGATQCTVIKCSAGPITSNNNVVFKLRARIWAQTISEIDWEDLVISSKMVVDINELPYGVDPGYLPLRSATVTTTLDQLDREREAKAIPWWIIVLAAVAGVLLLLLLIFVLWKLGFFERSRPDKDECEQEPLKSENGHLQRDEAL</sequence>
<dbReference type="PROSITE" id="PS51470">
    <property type="entry name" value="FG_GAP"/>
    <property type="match status" value="6"/>
</dbReference>
<dbReference type="eggNOG" id="KOG3637">
    <property type="taxonomic scope" value="Eukaryota"/>
</dbReference>
<feature type="transmembrane region" description="Helical" evidence="14">
    <location>
        <begin position="975"/>
        <end position="999"/>
    </location>
</feature>
<dbReference type="OMA" id="SCVSTRF"/>
<dbReference type="InterPro" id="IPR048285">
    <property type="entry name" value="Integrin_alpha_Ig-like_2"/>
</dbReference>
<feature type="domain" description="Integrin alpha first immunoglubulin-like" evidence="16">
    <location>
        <begin position="436"/>
        <end position="593"/>
    </location>
</feature>
<dbReference type="GO" id="GO:0007229">
    <property type="term" value="P:integrin-mediated signaling pathway"/>
    <property type="evidence" value="ECO:0000318"/>
    <property type="project" value="GO_Central"/>
</dbReference>
<dbReference type="STRING" id="6669.E9GKS8"/>
<dbReference type="FunFam" id="1.20.5.930:FF:000001">
    <property type="entry name" value="Integrin subunit alpha V"/>
    <property type="match status" value="1"/>
</dbReference>
<dbReference type="InterPro" id="IPR013649">
    <property type="entry name" value="Integrin_alpha_Ig-like_1"/>
</dbReference>
<evidence type="ECO:0000259" key="16">
    <source>
        <dbReference type="Pfam" id="PF08441"/>
    </source>
</evidence>
<dbReference type="GO" id="GO:0009986">
    <property type="term" value="C:cell surface"/>
    <property type="evidence" value="ECO:0000318"/>
    <property type="project" value="GO_Central"/>
</dbReference>
<evidence type="ECO:0000259" key="18">
    <source>
        <dbReference type="Pfam" id="PF20806"/>
    </source>
</evidence>
<feature type="repeat" description="FG-GAP" evidence="13">
    <location>
        <begin position="389"/>
        <end position="451"/>
    </location>
</feature>
<dbReference type="Gene3D" id="2.130.10.130">
    <property type="entry name" value="Integrin alpha, N-terminal"/>
    <property type="match status" value="1"/>
</dbReference>
<dbReference type="Gene3D" id="2.60.40.1530">
    <property type="entry name" value="ntegrin, alpha v. Chain A, domain 4"/>
    <property type="match status" value="1"/>
</dbReference>
<keyword evidence="20" id="KW-1185">Reference proteome</keyword>
<evidence type="ECO:0000256" key="13">
    <source>
        <dbReference type="PROSITE-ProRule" id="PRU00803"/>
    </source>
</evidence>
<dbReference type="InterPro" id="IPR028994">
    <property type="entry name" value="Integrin_alpha_N"/>
</dbReference>
<organism evidence="19 20">
    <name type="scientific">Daphnia pulex</name>
    <name type="common">Water flea</name>
    <dbReference type="NCBI Taxonomy" id="6669"/>
    <lineage>
        <taxon>Eukaryota</taxon>
        <taxon>Metazoa</taxon>
        <taxon>Ecdysozoa</taxon>
        <taxon>Arthropoda</taxon>
        <taxon>Crustacea</taxon>
        <taxon>Branchiopoda</taxon>
        <taxon>Diplostraca</taxon>
        <taxon>Cladocera</taxon>
        <taxon>Anomopoda</taxon>
        <taxon>Daphniidae</taxon>
        <taxon>Daphnia</taxon>
    </lineage>
</organism>
<dbReference type="GO" id="GO:0098609">
    <property type="term" value="P:cell-cell adhesion"/>
    <property type="evidence" value="ECO:0000318"/>
    <property type="project" value="GO_Central"/>
</dbReference>
<dbReference type="FunCoup" id="E9GKS8">
    <property type="interactions" value="328"/>
</dbReference>
<dbReference type="InterPro" id="IPR000413">
    <property type="entry name" value="Integrin_alpha"/>
</dbReference>
<dbReference type="GO" id="GO:0007157">
    <property type="term" value="P:heterophilic cell-cell adhesion via plasma membrane cell adhesion molecules"/>
    <property type="evidence" value="ECO:0007669"/>
    <property type="project" value="UniProtKB-ARBA"/>
</dbReference>
<evidence type="ECO:0000256" key="9">
    <source>
        <dbReference type="ARBA" id="ARBA00023136"/>
    </source>
</evidence>
<dbReference type="Pfam" id="PF08441">
    <property type="entry name" value="Integrin_A_Ig_1"/>
    <property type="match status" value="1"/>
</dbReference>
<gene>
    <name evidence="19" type="ORF">DAPPUDRAFT_304328</name>
</gene>
<evidence type="ECO:0000256" key="12">
    <source>
        <dbReference type="ARBA" id="ARBA00023180"/>
    </source>
</evidence>
<evidence type="ECO:0000256" key="15">
    <source>
        <dbReference type="SAM" id="MobiDB-lite"/>
    </source>
</evidence>
<keyword evidence="8 14" id="KW-0401">Integrin</keyword>
<proteinExistence type="inferred from homology"/>
<evidence type="ECO:0000256" key="11">
    <source>
        <dbReference type="ARBA" id="ARBA00023170"/>
    </source>
</evidence>
<dbReference type="PROSITE" id="PS00242">
    <property type="entry name" value="INTEGRIN_ALPHA"/>
    <property type="match status" value="1"/>
</dbReference>
<keyword evidence="10" id="KW-1015">Disulfide bond</keyword>
<dbReference type="SMART" id="SM00191">
    <property type="entry name" value="Int_alpha"/>
    <property type="match status" value="5"/>
</dbReference>
<feature type="repeat" description="FG-GAP" evidence="13">
    <location>
        <begin position="326"/>
        <end position="385"/>
    </location>
</feature>
<keyword evidence="3 14" id="KW-0812">Transmembrane</keyword>
<dbReference type="Pfam" id="PF01839">
    <property type="entry name" value="FG-GAP"/>
    <property type="match status" value="3"/>
</dbReference>
<feature type="domain" description="Integrin alpha second immunoglobulin-like" evidence="17">
    <location>
        <begin position="601"/>
        <end position="738"/>
    </location>
</feature>
<dbReference type="SUPFAM" id="SSF69179">
    <property type="entry name" value="Integrin domains"/>
    <property type="match status" value="3"/>
</dbReference>